<feature type="domain" description="Glycosyl hydrolase family 30 beta sandwich" evidence="9">
    <location>
        <begin position="444"/>
        <end position="503"/>
    </location>
</feature>
<dbReference type="Pfam" id="PF02055">
    <property type="entry name" value="Glyco_hydro_30"/>
    <property type="match status" value="1"/>
</dbReference>
<sequence length="509" mass="55780">MKSLLLLLLFASLALLHTAHGQCARRDYGHDSFVCVCDATYCDEAGVVTVPPAGTYTVYTSTRDALRLEPASGDLAPTQGSASNSITVSTATRYQTILGFGGSVTDSAGLNLNTLSDGAREKALRSYFAPEGSEYNIVRVPIGGSDFSTRAYSLDDVEGDVDLSFWSLAPEDINDKIPTIKRAQELSSAEVLVFGSPWSPPAWMKTNGEFTGVGSLIVDYWQPYANYIAKWAEAYEAAGVPLWGLTPQNEPLVDETEWGINSCKWLPEDMRVWIRDYLGPTLEASGYGRLTMMVNDFNRDKLPHTIEPLLSDPECSKYISGVAVHWYSDQWISPDVLLQTRDLDPSKFILYTEACNGVFVDNPESVYLGDWSRAERYVTDILEDINYYSVGWLDWNIALNQVGGPHWPGGAMDSPIIINADADEFYKQPMHYALAHVSKFFTRDSVRVDTAVSGALKAAAVSRPDGSVAIVVLSTSDAVESVSISIDGSRFINTDLPVKSFSSFVVPPA</sequence>
<dbReference type="InterPro" id="IPR033453">
    <property type="entry name" value="Glyco_hydro_30_TIM-barrel"/>
</dbReference>
<dbReference type="OMA" id="NEPLNRG"/>
<evidence type="ECO:0000256" key="2">
    <source>
        <dbReference type="ARBA" id="ARBA00005382"/>
    </source>
</evidence>
<dbReference type="Pfam" id="PF17189">
    <property type="entry name" value="Glyco_hydro_30C"/>
    <property type="match status" value="1"/>
</dbReference>
<proteinExistence type="inferred from homology"/>
<dbReference type="PANTHER" id="PTHR11069">
    <property type="entry name" value="GLUCOSYLCERAMIDASE"/>
    <property type="match status" value="1"/>
</dbReference>
<dbReference type="GeneID" id="108666700"/>
<dbReference type="SUPFAM" id="SSF51011">
    <property type="entry name" value="Glycosyl hydrolase domain"/>
    <property type="match status" value="1"/>
</dbReference>
<comment type="similarity">
    <text evidence="2 6">Belongs to the glycosyl hydrolase 30 family.</text>
</comment>
<dbReference type="InterPro" id="IPR017853">
    <property type="entry name" value="GH"/>
</dbReference>
<evidence type="ECO:0000313" key="11">
    <source>
        <dbReference type="RefSeq" id="XP_018009105.1"/>
    </source>
</evidence>
<evidence type="ECO:0000256" key="6">
    <source>
        <dbReference type="RuleBase" id="RU361188"/>
    </source>
</evidence>
<dbReference type="RefSeq" id="XP_018009105.1">
    <property type="nucleotide sequence ID" value="XM_018153616.1"/>
</dbReference>
<dbReference type="GO" id="GO:0016020">
    <property type="term" value="C:membrane"/>
    <property type="evidence" value="ECO:0007669"/>
    <property type="project" value="GOC"/>
</dbReference>
<accession>A0A8B7N667</accession>
<dbReference type="PANTHER" id="PTHR11069:SF23">
    <property type="entry name" value="LYSOSOMAL ACID GLUCOSYLCERAMIDASE"/>
    <property type="match status" value="1"/>
</dbReference>
<dbReference type="InterPro" id="IPR001139">
    <property type="entry name" value="Glyco_hydro_30"/>
</dbReference>
<evidence type="ECO:0000256" key="7">
    <source>
        <dbReference type="SAM" id="SignalP"/>
    </source>
</evidence>
<evidence type="ECO:0000259" key="8">
    <source>
        <dbReference type="Pfam" id="PF02055"/>
    </source>
</evidence>
<keyword evidence="4 7" id="KW-0732">Signal</keyword>
<evidence type="ECO:0000256" key="1">
    <source>
        <dbReference type="ARBA" id="ARBA00001013"/>
    </source>
</evidence>
<dbReference type="KEGG" id="hazt:108666700"/>
<evidence type="ECO:0000256" key="5">
    <source>
        <dbReference type="ARBA" id="ARBA00022801"/>
    </source>
</evidence>
<dbReference type="GO" id="GO:0006680">
    <property type="term" value="P:glucosylceramide catabolic process"/>
    <property type="evidence" value="ECO:0007669"/>
    <property type="project" value="TreeGrafter"/>
</dbReference>
<keyword evidence="10" id="KW-1185">Reference proteome</keyword>
<dbReference type="SUPFAM" id="SSF51445">
    <property type="entry name" value="(Trans)glycosidases"/>
    <property type="match status" value="1"/>
</dbReference>
<evidence type="ECO:0000259" key="9">
    <source>
        <dbReference type="Pfam" id="PF17189"/>
    </source>
</evidence>
<feature type="chain" id="PRO_5034204298" description="Glucosylceramidase" evidence="7">
    <location>
        <begin position="22"/>
        <end position="509"/>
    </location>
</feature>
<reference evidence="11" key="1">
    <citation type="submission" date="2025-08" db="UniProtKB">
        <authorList>
            <consortium name="RefSeq"/>
        </authorList>
    </citation>
    <scope>IDENTIFICATION</scope>
    <source>
        <tissue evidence="11">Whole organism</tissue>
    </source>
</reference>
<protein>
    <recommendedName>
        <fullName evidence="3 6">Glucosylceramidase</fullName>
        <ecNumber evidence="3 6">3.2.1.45</ecNumber>
    </recommendedName>
</protein>
<feature type="signal peptide" evidence="7">
    <location>
        <begin position="1"/>
        <end position="21"/>
    </location>
</feature>
<dbReference type="OrthoDB" id="2160638at2759"/>
<dbReference type="Gene3D" id="3.20.20.80">
    <property type="entry name" value="Glycosidases"/>
    <property type="match status" value="1"/>
</dbReference>
<keyword evidence="6" id="KW-0443">Lipid metabolism</keyword>
<evidence type="ECO:0000313" key="10">
    <source>
        <dbReference type="Proteomes" id="UP000694843"/>
    </source>
</evidence>
<dbReference type="Proteomes" id="UP000694843">
    <property type="component" value="Unplaced"/>
</dbReference>
<keyword evidence="6" id="KW-0326">Glycosidase</keyword>
<organism evidence="10 11">
    <name type="scientific">Hyalella azteca</name>
    <name type="common">Amphipod</name>
    <dbReference type="NCBI Taxonomy" id="294128"/>
    <lineage>
        <taxon>Eukaryota</taxon>
        <taxon>Metazoa</taxon>
        <taxon>Ecdysozoa</taxon>
        <taxon>Arthropoda</taxon>
        <taxon>Crustacea</taxon>
        <taxon>Multicrustacea</taxon>
        <taxon>Malacostraca</taxon>
        <taxon>Eumalacostraca</taxon>
        <taxon>Peracarida</taxon>
        <taxon>Amphipoda</taxon>
        <taxon>Senticaudata</taxon>
        <taxon>Talitrida</taxon>
        <taxon>Talitroidea</taxon>
        <taxon>Hyalellidae</taxon>
        <taxon>Hyalella</taxon>
    </lineage>
</organism>
<dbReference type="InterPro" id="IPR033452">
    <property type="entry name" value="GH30_C"/>
</dbReference>
<evidence type="ECO:0000256" key="4">
    <source>
        <dbReference type="ARBA" id="ARBA00022729"/>
    </source>
</evidence>
<dbReference type="AlphaFoldDB" id="A0A8B7N667"/>
<keyword evidence="5 6" id="KW-0378">Hydrolase</keyword>
<keyword evidence="6" id="KW-0746">Sphingolipid metabolism</keyword>
<evidence type="ECO:0000256" key="3">
    <source>
        <dbReference type="ARBA" id="ARBA00012658"/>
    </source>
</evidence>
<comment type="catalytic activity">
    <reaction evidence="1">
        <text>a beta-D-glucosyl-(1&lt;-&gt;1')-N-acylsphing-4-enine + H2O = an N-acylsphing-4-enine + D-glucose</text>
        <dbReference type="Rhea" id="RHEA:13269"/>
        <dbReference type="ChEBI" id="CHEBI:4167"/>
        <dbReference type="ChEBI" id="CHEBI:15377"/>
        <dbReference type="ChEBI" id="CHEBI:22801"/>
        <dbReference type="ChEBI" id="CHEBI:52639"/>
        <dbReference type="EC" id="3.2.1.45"/>
    </reaction>
    <physiologicalReaction direction="left-to-right" evidence="1">
        <dbReference type="Rhea" id="RHEA:13270"/>
    </physiologicalReaction>
</comment>
<dbReference type="PRINTS" id="PR00843">
    <property type="entry name" value="GLHYDRLASE30"/>
</dbReference>
<gene>
    <name evidence="11" type="primary">LOC108666700</name>
</gene>
<dbReference type="EC" id="3.2.1.45" evidence="3 6"/>
<name>A0A8B7N667_HYAAZ</name>
<dbReference type="GO" id="GO:0004348">
    <property type="term" value="F:glucosylceramidase activity"/>
    <property type="evidence" value="ECO:0007669"/>
    <property type="project" value="UniProtKB-EC"/>
</dbReference>
<feature type="domain" description="Glycosyl hydrolase family 30 TIM-barrel" evidence="8">
    <location>
        <begin position="97"/>
        <end position="440"/>
    </location>
</feature>